<feature type="compositionally biased region" description="Basic and acidic residues" evidence="5">
    <location>
        <begin position="194"/>
        <end position="209"/>
    </location>
</feature>
<reference evidence="7" key="2">
    <citation type="submission" date="2025-09" db="UniProtKB">
        <authorList>
            <consortium name="Ensembl"/>
        </authorList>
    </citation>
    <scope>IDENTIFICATION</scope>
</reference>
<organism evidence="7 8">
    <name type="scientific">Seriola lalandi dorsalis</name>
    <dbReference type="NCBI Taxonomy" id="1841481"/>
    <lineage>
        <taxon>Eukaryota</taxon>
        <taxon>Metazoa</taxon>
        <taxon>Chordata</taxon>
        <taxon>Craniata</taxon>
        <taxon>Vertebrata</taxon>
        <taxon>Euteleostomi</taxon>
        <taxon>Actinopterygii</taxon>
        <taxon>Neopterygii</taxon>
        <taxon>Teleostei</taxon>
        <taxon>Neoteleostei</taxon>
        <taxon>Acanthomorphata</taxon>
        <taxon>Carangaria</taxon>
        <taxon>Carangiformes</taxon>
        <taxon>Carangidae</taxon>
        <taxon>Seriola</taxon>
    </lineage>
</organism>
<feature type="domain" description="HMG box" evidence="6">
    <location>
        <begin position="100"/>
        <end position="168"/>
    </location>
</feature>
<dbReference type="PANTHER" id="PTHR46318">
    <property type="entry name" value="UPSTREAM BINDING TRANSCRIPTION FACTOR"/>
    <property type="match status" value="1"/>
</dbReference>
<evidence type="ECO:0000256" key="2">
    <source>
        <dbReference type="ARBA" id="ARBA00023125"/>
    </source>
</evidence>
<dbReference type="Gene3D" id="1.10.30.10">
    <property type="entry name" value="High mobility group box domain"/>
    <property type="match status" value="4"/>
</dbReference>
<dbReference type="PROSITE" id="PS50118">
    <property type="entry name" value="HMG_BOX_2"/>
    <property type="match status" value="4"/>
</dbReference>
<feature type="region of interest" description="Disordered" evidence="5">
    <location>
        <begin position="524"/>
        <end position="571"/>
    </location>
</feature>
<sequence>MSGVEFEKSGWTTENLQKLLAAIEINTPKRYRTCAYTKGLKTVDWNKVAFPPFSPEACQEKWGEILHKMRKFRSITELIVEAQDFFSNPALISKLHPDFPKRPTPSNAKFYEDNCAKFQEQHPEMSHKKVVEVLYKKYNVLPRKEKAQYVKKRLLAMEEYKARVLEFRKQYKCPDDTDADIPDTFDKKENCIERPKGHKERKGEKHTEGAEGLPAKPPINGYNIFCKEQIASMSGIAKKDYVSVWAKRWRDLTEKQREEYSVRCRTLKRKYTTELDEYLKTLDKEEQQRILKENGIKIPKQRKGEQHTEGAEGLPAKPPTNGYNIFCKEQIASMSGIATKDYVSVWAKRWRDLTEGQREEYSVHCRTLKRKYATELNEYLKTLDKEEQQRILKENGIKIPKQRKGINRKVRHVIQLPGEPKMPSRSGNVIFCKKQMELLQEEFPNAKERFLKVNQSWQKLSLKEKERYKKKAQENFRKYLMELQKWFKALTAAEQRDFQKHNPSKCQYLKVKQIEVEVGEEPCLNIPSDSEDEDIEDSSSDEEVVNLDWDEDEEEEEEEKEEEDDIMFEMY</sequence>
<dbReference type="SMART" id="SM00398">
    <property type="entry name" value="HMG"/>
    <property type="match status" value="4"/>
</dbReference>
<dbReference type="OrthoDB" id="1919336at2759"/>
<feature type="domain" description="HMG box" evidence="6">
    <location>
        <begin position="316"/>
        <end position="380"/>
    </location>
</feature>
<evidence type="ECO:0000256" key="4">
    <source>
        <dbReference type="PROSITE-ProRule" id="PRU00267"/>
    </source>
</evidence>
<dbReference type="GO" id="GO:0005634">
    <property type="term" value="C:nucleus"/>
    <property type="evidence" value="ECO:0007669"/>
    <property type="project" value="UniProtKB-SubCell"/>
</dbReference>
<dbReference type="GeneID" id="111652258"/>
<feature type="compositionally biased region" description="Acidic residues" evidence="5">
    <location>
        <begin position="529"/>
        <end position="571"/>
    </location>
</feature>
<protein>
    <submittedName>
        <fullName evidence="7">Nucleolar transcription factor 1-A-like</fullName>
    </submittedName>
</protein>
<dbReference type="KEGG" id="slal:111652258"/>
<name>A0A3B4Y6X2_SERLL</name>
<keyword evidence="8" id="KW-1185">Reference proteome</keyword>
<evidence type="ECO:0000256" key="3">
    <source>
        <dbReference type="ARBA" id="ARBA00023242"/>
    </source>
</evidence>
<dbReference type="SUPFAM" id="SSF47095">
    <property type="entry name" value="HMG-box"/>
    <property type="match status" value="4"/>
</dbReference>
<feature type="DNA-binding region" description="HMG box" evidence="4">
    <location>
        <begin position="215"/>
        <end position="279"/>
    </location>
</feature>
<dbReference type="RefSeq" id="XP_023258243.1">
    <property type="nucleotide sequence ID" value="XM_023402475.1"/>
</dbReference>
<dbReference type="InterPro" id="IPR036910">
    <property type="entry name" value="HMG_box_dom_sf"/>
</dbReference>
<feature type="DNA-binding region" description="HMG box" evidence="4">
    <location>
        <begin position="316"/>
        <end position="380"/>
    </location>
</feature>
<keyword evidence="3 4" id="KW-0539">Nucleus</keyword>
<evidence type="ECO:0000256" key="1">
    <source>
        <dbReference type="ARBA" id="ARBA00004123"/>
    </source>
</evidence>
<dbReference type="GeneTree" id="ENSGT00940000167603"/>
<proteinExistence type="predicted"/>
<feature type="domain" description="HMG box" evidence="6">
    <location>
        <begin position="215"/>
        <end position="279"/>
    </location>
</feature>
<dbReference type="InterPro" id="IPR051762">
    <property type="entry name" value="UBF1"/>
</dbReference>
<dbReference type="STRING" id="1841481.ENSSLDP00000023683"/>
<keyword evidence="2 4" id="KW-0238">DNA-binding</keyword>
<reference evidence="7" key="1">
    <citation type="submission" date="2025-08" db="UniProtKB">
        <authorList>
            <consortium name="Ensembl"/>
        </authorList>
    </citation>
    <scope>IDENTIFICATION</scope>
</reference>
<evidence type="ECO:0000256" key="5">
    <source>
        <dbReference type="SAM" id="MobiDB-lite"/>
    </source>
</evidence>
<feature type="DNA-binding region" description="HMG box" evidence="4">
    <location>
        <begin position="420"/>
        <end position="487"/>
    </location>
</feature>
<evidence type="ECO:0000313" key="7">
    <source>
        <dbReference type="Ensembl" id="ENSSLDP00000023683.1"/>
    </source>
</evidence>
<dbReference type="Ensembl" id="ENSSLDT00000024446.1">
    <property type="protein sequence ID" value="ENSSLDP00000023683.1"/>
    <property type="gene ID" value="ENSSLDG00000018481.1"/>
</dbReference>
<feature type="domain" description="HMG box" evidence="6">
    <location>
        <begin position="420"/>
        <end position="487"/>
    </location>
</feature>
<feature type="DNA-binding region" description="HMG box" evidence="4">
    <location>
        <begin position="100"/>
        <end position="168"/>
    </location>
</feature>
<dbReference type="GO" id="GO:0003677">
    <property type="term" value="F:DNA binding"/>
    <property type="evidence" value="ECO:0007669"/>
    <property type="project" value="UniProtKB-UniRule"/>
</dbReference>
<dbReference type="PANTHER" id="PTHR46318:SF2">
    <property type="entry name" value="NUCLEOLAR TRANSCRIPTION FACTOR 1"/>
    <property type="match status" value="1"/>
</dbReference>
<accession>A0A3B4Y6X2</accession>
<dbReference type="Pfam" id="PF00505">
    <property type="entry name" value="HMG_box"/>
    <property type="match status" value="1"/>
</dbReference>
<feature type="region of interest" description="Disordered" evidence="5">
    <location>
        <begin position="194"/>
        <end position="214"/>
    </location>
</feature>
<evidence type="ECO:0000259" key="6">
    <source>
        <dbReference type="PROSITE" id="PS50118"/>
    </source>
</evidence>
<evidence type="ECO:0000313" key="8">
    <source>
        <dbReference type="Proteomes" id="UP000261360"/>
    </source>
</evidence>
<comment type="subcellular location">
    <subcellularLocation>
        <location evidence="1">Nucleus</location>
    </subcellularLocation>
</comment>
<dbReference type="AlphaFoldDB" id="A0A3B4Y6X2"/>
<dbReference type="Proteomes" id="UP000261360">
    <property type="component" value="Unplaced"/>
</dbReference>
<dbReference type="InterPro" id="IPR009071">
    <property type="entry name" value="HMG_box_dom"/>
</dbReference>